<name>A0ABW2PYS7_9BACL</name>
<keyword evidence="1" id="KW-0805">Transcription regulation</keyword>
<comment type="caution">
    <text evidence="6">The sequence shown here is derived from an EMBL/GenBank/DDBJ whole genome shotgun (WGS) entry which is preliminary data.</text>
</comment>
<dbReference type="InterPro" id="IPR000281">
    <property type="entry name" value="HTH_RpiR"/>
</dbReference>
<feature type="domain" description="SIS" evidence="5">
    <location>
        <begin position="124"/>
        <end position="265"/>
    </location>
</feature>
<evidence type="ECO:0000256" key="2">
    <source>
        <dbReference type="ARBA" id="ARBA00023125"/>
    </source>
</evidence>
<dbReference type="InterPro" id="IPR009057">
    <property type="entry name" value="Homeodomain-like_sf"/>
</dbReference>
<reference evidence="7" key="1">
    <citation type="journal article" date="2019" name="Int. J. Syst. Evol. Microbiol.">
        <title>The Global Catalogue of Microorganisms (GCM) 10K type strain sequencing project: providing services to taxonomists for standard genome sequencing and annotation.</title>
        <authorList>
            <consortium name="The Broad Institute Genomics Platform"/>
            <consortium name="The Broad Institute Genome Sequencing Center for Infectious Disease"/>
            <person name="Wu L."/>
            <person name="Ma J."/>
        </authorList>
    </citation>
    <scope>NUCLEOTIDE SEQUENCE [LARGE SCALE GENOMIC DNA]</scope>
    <source>
        <strain evidence="7">CGMCC 1.16305</strain>
    </source>
</reference>
<dbReference type="InterPro" id="IPR046348">
    <property type="entry name" value="SIS_dom_sf"/>
</dbReference>
<dbReference type="SUPFAM" id="SSF46689">
    <property type="entry name" value="Homeodomain-like"/>
    <property type="match status" value="1"/>
</dbReference>
<feature type="domain" description="HTH rpiR-type" evidence="4">
    <location>
        <begin position="4"/>
        <end position="80"/>
    </location>
</feature>
<evidence type="ECO:0000259" key="5">
    <source>
        <dbReference type="PROSITE" id="PS51464"/>
    </source>
</evidence>
<organism evidence="6 7">
    <name type="scientific">Scopulibacillus cellulosilyticus</name>
    <dbReference type="NCBI Taxonomy" id="2665665"/>
    <lineage>
        <taxon>Bacteria</taxon>
        <taxon>Bacillati</taxon>
        <taxon>Bacillota</taxon>
        <taxon>Bacilli</taxon>
        <taxon>Bacillales</taxon>
        <taxon>Sporolactobacillaceae</taxon>
        <taxon>Scopulibacillus</taxon>
    </lineage>
</organism>
<dbReference type="EMBL" id="JBHTCO010000013">
    <property type="protein sequence ID" value="MFC7393411.1"/>
    <property type="molecule type" value="Genomic_DNA"/>
</dbReference>
<dbReference type="Proteomes" id="UP001596505">
    <property type="component" value="Unassembled WGS sequence"/>
</dbReference>
<keyword evidence="3" id="KW-0804">Transcription</keyword>
<dbReference type="CDD" id="cd05013">
    <property type="entry name" value="SIS_RpiR"/>
    <property type="match status" value="1"/>
</dbReference>
<proteinExistence type="predicted"/>
<dbReference type="InterPro" id="IPR035472">
    <property type="entry name" value="RpiR-like_SIS"/>
</dbReference>
<sequence length="285" mass="31412">MTIGSIISQIKAALSDLPDSEQKVAEYIMDFPKEVIKMSIHETAKKAGTSSAAIVRFCRSMGLDGFPDLKIRLSVEMSKPQQPGYLDIESNEEVESIANKIMSNTLQTLQTTAGHLDSSAIKRTIEVMRKASVIYVYGVGASYIVAEDVAQKWQRLGKHIFSISDCHILSMNFATSPPDAVFFGISYSGDTPEVVHLTKLAKDYGITTIGLSRFGNNKLSQTADIVINTARAPEAELRSAATTSRFAQLLVIDVLFFAYASSQYDFTVDQLAKTREAVESWKEKF</sequence>
<dbReference type="PANTHER" id="PTHR30514">
    <property type="entry name" value="GLUCOKINASE"/>
    <property type="match status" value="1"/>
</dbReference>
<dbReference type="PROSITE" id="PS51071">
    <property type="entry name" value="HTH_RPIR"/>
    <property type="match status" value="1"/>
</dbReference>
<dbReference type="Pfam" id="PF01380">
    <property type="entry name" value="SIS"/>
    <property type="match status" value="1"/>
</dbReference>
<accession>A0ABW2PYS7</accession>
<dbReference type="InterPro" id="IPR047640">
    <property type="entry name" value="RpiR-like"/>
</dbReference>
<dbReference type="Pfam" id="PF01418">
    <property type="entry name" value="HTH_6"/>
    <property type="match status" value="1"/>
</dbReference>
<dbReference type="SUPFAM" id="SSF53697">
    <property type="entry name" value="SIS domain"/>
    <property type="match status" value="1"/>
</dbReference>
<keyword evidence="7" id="KW-1185">Reference proteome</keyword>
<evidence type="ECO:0000313" key="7">
    <source>
        <dbReference type="Proteomes" id="UP001596505"/>
    </source>
</evidence>
<dbReference type="RefSeq" id="WP_380965901.1">
    <property type="nucleotide sequence ID" value="NZ_JBHTCO010000013.1"/>
</dbReference>
<dbReference type="Gene3D" id="1.10.10.10">
    <property type="entry name" value="Winged helix-like DNA-binding domain superfamily/Winged helix DNA-binding domain"/>
    <property type="match status" value="1"/>
</dbReference>
<dbReference type="InterPro" id="IPR001347">
    <property type="entry name" value="SIS_dom"/>
</dbReference>
<dbReference type="PANTHER" id="PTHR30514:SF10">
    <property type="entry name" value="MURR_RPIR FAMILY TRANSCRIPTIONAL REGULATOR"/>
    <property type="match status" value="1"/>
</dbReference>
<keyword evidence="2" id="KW-0238">DNA-binding</keyword>
<dbReference type="PROSITE" id="PS51464">
    <property type="entry name" value="SIS"/>
    <property type="match status" value="1"/>
</dbReference>
<gene>
    <name evidence="6" type="ORF">ACFQRG_10630</name>
</gene>
<evidence type="ECO:0000313" key="6">
    <source>
        <dbReference type="EMBL" id="MFC7393411.1"/>
    </source>
</evidence>
<evidence type="ECO:0000256" key="3">
    <source>
        <dbReference type="ARBA" id="ARBA00023163"/>
    </source>
</evidence>
<evidence type="ECO:0000256" key="1">
    <source>
        <dbReference type="ARBA" id="ARBA00023015"/>
    </source>
</evidence>
<protein>
    <submittedName>
        <fullName evidence="6">MurR/RpiR family transcriptional regulator</fullName>
    </submittedName>
</protein>
<dbReference type="Gene3D" id="3.40.50.10490">
    <property type="entry name" value="Glucose-6-phosphate isomerase like protein, domain 1"/>
    <property type="match status" value="1"/>
</dbReference>
<dbReference type="InterPro" id="IPR036388">
    <property type="entry name" value="WH-like_DNA-bd_sf"/>
</dbReference>
<evidence type="ECO:0000259" key="4">
    <source>
        <dbReference type="PROSITE" id="PS51071"/>
    </source>
</evidence>